<evidence type="ECO:0000313" key="2">
    <source>
        <dbReference type="Proteomes" id="UP000003221"/>
    </source>
</evidence>
<sequence length="46" mass="5387">MWYLYRRFQVVNQQFFRAPGNAGQQFFRAPGNGNAGRCFIGYNKPL</sequence>
<dbReference type="Proteomes" id="UP000003221">
    <property type="component" value="Unassembled WGS sequence"/>
</dbReference>
<accession>G5PYM9</accession>
<organism evidence="1 2">
    <name type="scientific">Salmonella enterica subsp. enterica serovar Montevideo str. S5-403</name>
    <dbReference type="NCBI Taxonomy" id="913242"/>
    <lineage>
        <taxon>Bacteria</taxon>
        <taxon>Pseudomonadati</taxon>
        <taxon>Pseudomonadota</taxon>
        <taxon>Gammaproteobacteria</taxon>
        <taxon>Enterobacterales</taxon>
        <taxon>Enterobacteriaceae</taxon>
        <taxon>Salmonella</taxon>
    </lineage>
</organism>
<proteinExistence type="predicted"/>
<name>G5PYM9_SALMO</name>
<comment type="caution">
    <text evidence="1">The sequence shown here is derived from an EMBL/GenBank/DDBJ whole genome shotgun (WGS) entry which is preliminary data.</text>
</comment>
<reference evidence="1 2" key="1">
    <citation type="journal article" date="2011" name="BMC Genomics">
        <title>Genome sequencing reveals diversification of virulence factor content and possible host adaptation in distinct subpopulations of Salmonella enterica.</title>
        <authorList>
            <person name="den Bakker H.C."/>
            <person name="Moreno Switt A.I."/>
            <person name="Govoni G."/>
            <person name="Cummings C.A."/>
            <person name="Ranieri M.L."/>
            <person name="Degoricija L."/>
            <person name="Hoelzer K."/>
            <person name="Rodriguez-Rivera L.D."/>
            <person name="Brown S."/>
            <person name="Bolchacova E."/>
            <person name="Furtado M.R."/>
            <person name="Wiedmann M."/>
        </authorList>
    </citation>
    <scope>NUCLEOTIDE SEQUENCE [LARGE SCALE GENOMIC DNA]</scope>
    <source>
        <strain evidence="1 2">S5-403</strain>
    </source>
</reference>
<protein>
    <submittedName>
        <fullName evidence="1">Uncharacterized protein</fullName>
    </submittedName>
</protein>
<gene>
    <name evidence="1" type="ORF">LTSEMON_0514</name>
</gene>
<dbReference type="EMBL" id="AFCS01000141">
    <property type="protein sequence ID" value="EHC82960.1"/>
    <property type="molecule type" value="Genomic_DNA"/>
</dbReference>
<evidence type="ECO:0000313" key="1">
    <source>
        <dbReference type="EMBL" id="EHC82960.1"/>
    </source>
</evidence>
<dbReference type="AlphaFoldDB" id="G5PYM9"/>